<dbReference type="EMBL" id="JAGTUU010000006">
    <property type="protein sequence ID" value="MBS0125478.1"/>
    <property type="molecule type" value="Genomic_DNA"/>
</dbReference>
<reference evidence="2" key="1">
    <citation type="submission" date="2021-04" db="EMBL/GenBank/DDBJ databases">
        <authorList>
            <person name="Yoon J."/>
        </authorList>
    </citation>
    <scope>NUCLEOTIDE SEQUENCE</scope>
    <source>
        <strain evidence="2">KMU-90</strain>
    </source>
</reference>
<dbReference type="GO" id="GO:0030170">
    <property type="term" value="F:pyridoxal phosphate binding"/>
    <property type="evidence" value="ECO:0007669"/>
    <property type="project" value="InterPro"/>
</dbReference>
<sequence length="195" mass="20956">MPALKPTEYEAEIVWLGVVTSMDRAALLAEMRDALDLRFDGVAGSVHGGLTRESCTRVKAQYPVGTAIRNERQLSILSAEELDAIAAKMGLDSIDPARLGASIVLRGIPDFSHVPPSSRLQAPSGATVVVDMENRPCQFPAKSIETVAPGMGKGFKTAATGRRGVTAWIAREGRVALGDRMRLHIPDQPGWQPGW</sequence>
<dbReference type="GO" id="GO:0003824">
    <property type="term" value="F:catalytic activity"/>
    <property type="evidence" value="ECO:0007669"/>
    <property type="project" value="InterPro"/>
</dbReference>
<dbReference type="AlphaFoldDB" id="A0A8J8BAQ9"/>
<protein>
    <submittedName>
        <fullName evidence="2">MOSC domain-containing protein</fullName>
    </submittedName>
</protein>
<evidence type="ECO:0000259" key="1">
    <source>
        <dbReference type="PROSITE" id="PS51340"/>
    </source>
</evidence>
<dbReference type="Gene3D" id="2.40.33.20">
    <property type="entry name" value="PK beta-barrel domain-like"/>
    <property type="match status" value="1"/>
</dbReference>
<organism evidence="2 3">
    <name type="scientific">Thetidibacter halocola</name>
    <dbReference type="NCBI Taxonomy" id="2827239"/>
    <lineage>
        <taxon>Bacteria</taxon>
        <taxon>Pseudomonadati</taxon>
        <taxon>Pseudomonadota</taxon>
        <taxon>Alphaproteobacteria</taxon>
        <taxon>Rhodobacterales</taxon>
        <taxon>Roseobacteraceae</taxon>
        <taxon>Thetidibacter</taxon>
    </lineage>
</organism>
<name>A0A8J8BAQ9_9RHOB</name>
<feature type="domain" description="MOSC" evidence="1">
    <location>
        <begin position="29"/>
        <end position="184"/>
    </location>
</feature>
<dbReference type="PANTHER" id="PTHR36930:SF1">
    <property type="entry name" value="MOSC DOMAIN-CONTAINING PROTEIN"/>
    <property type="match status" value="1"/>
</dbReference>
<proteinExistence type="predicted"/>
<gene>
    <name evidence="2" type="ORF">KB874_15425</name>
</gene>
<dbReference type="InterPro" id="IPR011037">
    <property type="entry name" value="Pyrv_Knase-like_insert_dom_sf"/>
</dbReference>
<accession>A0A8J8BAQ9</accession>
<dbReference type="PROSITE" id="PS51340">
    <property type="entry name" value="MOSC"/>
    <property type="match status" value="1"/>
</dbReference>
<dbReference type="Pfam" id="PF03473">
    <property type="entry name" value="MOSC"/>
    <property type="match status" value="1"/>
</dbReference>
<dbReference type="GO" id="GO:0030151">
    <property type="term" value="F:molybdenum ion binding"/>
    <property type="evidence" value="ECO:0007669"/>
    <property type="project" value="InterPro"/>
</dbReference>
<evidence type="ECO:0000313" key="2">
    <source>
        <dbReference type="EMBL" id="MBS0125478.1"/>
    </source>
</evidence>
<evidence type="ECO:0000313" key="3">
    <source>
        <dbReference type="Proteomes" id="UP000681356"/>
    </source>
</evidence>
<dbReference type="PANTHER" id="PTHR36930">
    <property type="entry name" value="METAL-SULFUR CLUSTER BIOSYNTHESIS PROTEINS YUAD-RELATED"/>
    <property type="match status" value="1"/>
</dbReference>
<dbReference type="SUPFAM" id="SSF50800">
    <property type="entry name" value="PK beta-barrel domain-like"/>
    <property type="match status" value="1"/>
</dbReference>
<comment type="caution">
    <text evidence="2">The sequence shown here is derived from an EMBL/GenBank/DDBJ whole genome shotgun (WGS) entry which is preliminary data.</text>
</comment>
<keyword evidence="3" id="KW-1185">Reference proteome</keyword>
<dbReference type="Proteomes" id="UP000681356">
    <property type="component" value="Unassembled WGS sequence"/>
</dbReference>
<dbReference type="InterPro" id="IPR005302">
    <property type="entry name" value="MoCF_Sase_C"/>
</dbReference>
<dbReference type="InterPro" id="IPR052716">
    <property type="entry name" value="MOSC_domain"/>
</dbReference>
<dbReference type="RefSeq" id="WP_212537446.1">
    <property type="nucleotide sequence ID" value="NZ_JAGTUU010000006.1"/>
</dbReference>